<protein>
    <submittedName>
        <fullName evidence="2">Uncharacterized protein</fullName>
    </submittedName>
</protein>
<sequence>MGDTSPNIDSNTPSSSSSFSHVVQPESTAVVPNCKAIEKSDKPLLERLKTHYKTMSLIRLNSELHARNDPPHPLKISLDGGPFYPTTYGALNIGLRILLSAALDFGCAAFPEFESLHDEEK</sequence>
<dbReference type="Proteomes" id="UP001432322">
    <property type="component" value="Unassembled WGS sequence"/>
</dbReference>
<feature type="compositionally biased region" description="Low complexity" evidence="1">
    <location>
        <begin position="1"/>
        <end position="20"/>
    </location>
</feature>
<dbReference type="EMBL" id="BTSY01000004">
    <property type="protein sequence ID" value="GMT21831.1"/>
    <property type="molecule type" value="Genomic_DNA"/>
</dbReference>
<feature type="region of interest" description="Disordered" evidence="1">
    <location>
        <begin position="1"/>
        <end position="28"/>
    </location>
</feature>
<proteinExistence type="predicted"/>
<evidence type="ECO:0000313" key="3">
    <source>
        <dbReference type="Proteomes" id="UP001432322"/>
    </source>
</evidence>
<dbReference type="GO" id="GO:0005634">
    <property type="term" value="C:nucleus"/>
    <property type="evidence" value="ECO:0007669"/>
    <property type="project" value="TreeGrafter"/>
</dbReference>
<gene>
    <name evidence="2" type="ORF">PFISCL1PPCAC_13128</name>
</gene>
<reference evidence="2" key="1">
    <citation type="submission" date="2023-10" db="EMBL/GenBank/DDBJ databases">
        <title>Genome assembly of Pristionchus species.</title>
        <authorList>
            <person name="Yoshida K."/>
            <person name="Sommer R.J."/>
        </authorList>
    </citation>
    <scope>NUCLEOTIDE SEQUENCE</scope>
    <source>
        <strain evidence="2">RS5133</strain>
    </source>
</reference>
<organism evidence="2 3">
    <name type="scientific">Pristionchus fissidentatus</name>
    <dbReference type="NCBI Taxonomy" id="1538716"/>
    <lineage>
        <taxon>Eukaryota</taxon>
        <taxon>Metazoa</taxon>
        <taxon>Ecdysozoa</taxon>
        <taxon>Nematoda</taxon>
        <taxon>Chromadorea</taxon>
        <taxon>Rhabditida</taxon>
        <taxon>Rhabditina</taxon>
        <taxon>Diplogasteromorpha</taxon>
        <taxon>Diplogasteroidea</taxon>
        <taxon>Neodiplogasteridae</taxon>
        <taxon>Pristionchus</taxon>
    </lineage>
</organism>
<keyword evidence="3" id="KW-1185">Reference proteome</keyword>
<accession>A0AAV5VTF8</accession>
<dbReference type="PANTHER" id="PTHR46011:SF6">
    <property type="entry name" value="HIGH ZINC ACTIVATED NUCLEAR RECEPTOR PROTEIN"/>
    <property type="match status" value="1"/>
</dbReference>
<comment type="caution">
    <text evidence="2">The sequence shown here is derived from an EMBL/GenBank/DDBJ whole genome shotgun (WGS) entry which is preliminary data.</text>
</comment>
<feature type="non-terminal residue" evidence="2">
    <location>
        <position position="121"/>
    </location>
</feature>
<evidence type="ECO:0000256" key="1">
    <source>
        <dbReference type="SAM" id="MobiDB-lite"/>
    </source>
</evidence>
<evidence type="ECO:0000313" key="2">
    <source>
        <dbReference type="EMBL" id="GMT21831.1"/>
    </source>
</evidence>
<dbReference type="GO" id="GO:0003700">
    <property type="term" value="F:DNA-binding transcription factor activity"/>
    <property type="evidence" value="ECO:0007669"/>
    <property type="project" value="TreeGrafter"/>
</dbReference>
<name>A0AAV5VTF8_9BILA</name>
<dbReference type="PANTHER" id="PTHR46011">
    <property type="entry name" value="NUCLEAR HORMONE RECEPTOR FAMILY MEMBER NHR-86-RELATED"/>
    <property type="match status" value="1"/>
</dbReference>
<dbReference type="AlphaFoldDB" id="A0AAV5VTF8"/>